<dbReference type="EMBL" id="CP020477">
    <property type="protein sequence ID" value="ARM75642.1"/>
    <property type="molecule type" value="Genomic_DNA"/>
</dbReference>
<sequence length="171" mass="18499">MNFKGIAIGLIIFVIGFIAYLFLPTYFPNYSHVEGVYRNHETTVTIPAGATQIVLKFNITKNNNSIVAFITKGSGNVTILNGTPPKIVYNQANIVSVALSPGEYELGIINNTTDAETVSYTYGIFPASYISSFYSGLGVLTTITEIVTLGGIAIAVIAFIYELLSRRKKAS</sequence>
<organism evidence="2 3">
    <name type="scientific">Acidianus manzaensis</name>
    <dbReference type="NCBI Taxonomy" id="282676"/>
    <lineage>
        <taxon>Archaea</taxon>
        <taxon>Thermoproteota</taxon>
        <taxon>Thermoprotei</taxon>
        <taxon>Sulfolobales</taxon>
        <taxon>Sulfolobaceae</taxon>
        <taxon>Acidianus</taxon>
    </lineage>
</organism>
<reference evidence="2 3" key="1">
    <citation type="submission" date="2017-03" db="EMBL/GenBank/DDBJ databases">
        <title>Sulfur activation and transportation mechanism of thermophilic Archaea Acidianus manzaensis YN-25.</title>
        <authorList>
            <person name="Ma Y."/>
            <person name="Yang Y."/>
            <person name="Xia J."/>
        </authorList>
    </citation>
    <scope>NUCLEOTIDE SEQUENCE [LARGE SCALE GENOMIC DNA]</scope>
    <source>
        <strain evidence="2 3">YN-25</strain>
    </source>
</reference>
<protein>
    <submittedName>
        <fullName evidence="2">Uncharacterized protein</fullName>
    </submittedName>
</protein>
<evidence type="ECO:0000313" key="2">
    <source>
        <dbReference type="EMBL" id="ARM75642.1"/>
    </source>
</evidence>
<dbReference type="OrthoDB" id="43019at2157"/>
<name>A0A1W6JZH4_9CREN</name>
<feature type="transmembrane region" description="Helical" evidence="1">
    <location>
        <begin position="133"/>
        <end position="161"/>
    </location>
</feature>
<evidence type="ECO:0000256" key="1">
    <source>
        <dbReference type="SAM" id="Phobius"/>
    </source>
</evidence>
<keyword evidence="1" id="KW-0812">Transmembrane</keyword>
<keyword evidence="1" id="KW-0472">Membrane</keyword>
<dbReference type="KEGG" id="aman:B6F84_06055"/>
<accession>A0A1W6JZH4</accession>
<keyword evidence="1" id="KW-1133">Transmembrane helix</keyword>
<evidence type="ECO:0000313" key="3">
    <source>
        <dbReference type="Proteomes" id="UP000193404"/>
    </source>
</evidence>
<dbReference type="GeneID" id="41590465"/>
<gene>
    <name evidence="2" type="ORF">B6F84_06055</name>
</gene>
<proteinExistence type="predicted"/>
<dbReference type="Proteomes" id="UP000193404">
    <property type="component" value="Chromosome"/>
</dbReference>
<keyword evidence="3" id="KW-1185">Reference proteome</keyword>
<feature type="transmembrane region" description="Helical" evidence="1">
    <location>
        <begin position="7"/>
        <end position="27"/>
    </location>
</feature>
<dbReference type="AlphaFoldDB" id="A0A1W6JZH4"/>
<dbReference type="RefSeq" id="WP_148691415.1">
    <property type="nucleotide sequence ID" value="NZ_CP020477.1"/>
</dbReference>